<comment type="caution">
    <text evidence="1">The sequence shown here is derived from an EMBL/GenBank/DDBJ whole genome shotgun (WGS) entry which is preliminary data.</text>
</comment>
<dbReference type="AlphaFoldDB" id="A0A2S7XMG0"/>
<gene>
    <name evidence="1" type="ORF">CXB77_17430</name>
</gene>
<dbReference type="InterPro" id="IPR019198">
    <property type="entry name" value="Beta_propeller_containing"/>
</dbReference>
<keyword evidence="2" id="KW-1185">Reference proteome</keyword>
<dbReference type="EMBL" id="PPGH01000038">
    <property type="protein sequence ID" value="PQJ94910.1"/>
    <property type="molecule type" value="Genomic_DNA"/>
</dbReference>
<sequence>MNGSTRRAAPRTRYDGNRLYVVTFLNTDPLFVVDLSDPAAPSISGALEIPGWSTYIEPLGDRLLTVGVESGRVAVSLFNVADPTAPTLLSRLPLGEEGSWSWSEANYDEKAVGYFPDAGIMLVPFQNYTEDGYVKAIQAIAVGRDKLTADALIVHDFDPRRGAVLGDYFVSISGQELLVLDRTKDTTGVPAVQLTLAWTTDRVIPLGDYLVQIEDGACNSGGLYFRMMWTCDNTQRRRESRSRPIPIN</sequence>
<evidence type="ECO:0000313" key="1">
    <source>
        <dbReference type="EMBL" id="PQJ94910.1"/>
    </source>
</evidence>
<dbReference type="Pfam" id="PF09826">
    <property type="entry name" value="Beta_propel"/>
    <property type="match status" value="1"/>
</dbReference>
<name>A0A2S7XMG0_9GAMM</name>
<proteinExistence type="predicted"/>
<evidence type="ECO:0000313" key="2">
    <source>
        <dbReference type="Proteomes" id="UP000239936"/>
    </source>
</evidence>
<dbReference type="OrthoDB" id="9778998at2"/>
<protein>
    <submittedName>
        <fullName evidence="1">Uncharacterized protein</fullName>
    </submittedName>
</protein>
<organism evidence="1 2">
    <name type="scientific">Chromatium okenii</name>
    <dbReference type="NCBI Taxonomy" id="61644"/>
    <lineage>
        <taxon>Bacteria</taxon>
        <taxon>Pseudomonadati</taxon>
        <taxon>Pseudomonadota</taxon>
        <taxon>Gammaproteobacteria</taxon>
        <taxon>Chromatiales</taxon>
        <taxon>Chromatiaceae</taxon>
        <taxon>Chromatium</taxon>
    </lineage>
</organism>
<dbReference type="Proteomes" id="UP000239936">
    <property type="component" value="Unassembled WGS sequence"/>
</dbReference>
<reference evidence="1 2" key="1">
    <citation type="submission" date="2018-01" db="EMBL/GenBank/DDBJ databases">
        <title>The complete genome sequence of Chromatium okenii LaCa, a purple sulfur bacterium with a turbulent life.</title>
        <authorList>
            <person name="Luedin S.M."/>
            <person name="Liechti N."/>
            <person name="Storelli N."/>
            <person name="Danza F."/>
            <person name="Wittwer M."/>
            <person name="Pothier J.F."/>
            <person name="Tonolla M.A."/>
        </authorList>
    </citation>
    <scope>NUCLEOTIDE SEQUENCE [LARGE SCALE GENOMIC DNA]</scope>
    <source>
        <strain evidence="1 2">LaCa</strain>
    </source>
</reference>
<accession>A0A2S7XMG0</accession>